<accession>A0A919MD62</accession>
<dbReference type="AlphaFoldDB" id="A0A919MD62"/>
<evidence type="ECO:0008006" key="3">
    <source>
        <dbReference type="Google" id="ProtNLM"/>
    </source>
</evidence>
<dbReference type="EMBL" id="BOMH01000036">
    <property type="protein sequence ID" value="GID66831.1"/>
    <property type="molecule type" value="Genomic_DNA"/>
</dbReference>
<evidence type="ECO:0000313" key="1">
    <source>
        <dbReference type="EMBL" id="GID66831.1"/>
    </source>
</evidence>
<protein>
    <recommendedName>
        <fullName evidence="3">PD-(D/E)XK nuclease superfamily protein</fullName>
    </recommendedName>
</protein>
<comment type="caution">
    <text evidence="1">The sequence shown here is derived from an EMBL/GenBank/DDBJ whole genome shotgun (WGS) entry which is preliminary data.</text>
</comment>
<name>A0A919MD62_9ACTN</name>
<dbReference type="RefSeq" id="WP_203743889.1">
    <property type="nucleotide sequence ID" value="NZ_BAAAUC010000001.1"/>
</dbReference>
<evidence type="ECO:0000313" key="2">
    <source>
        <dbReference type="Proteomes" id="UP000619479"/>
    </source>
</evidence>
<proteinExistence type="predicted"/>
<dbReference type="Proteomes" id="UP000619479">
    <property type="component" value="Unassembled WGS sequence"/>
</dbReference>
<organism evidence="1 2">
    <name type="scientific">Actinoplanes cyaneus</name>
    <dbReference type="NCBI Taxonomy" id="52696"/>
    <lineage>
        <taxon>Bacteria</taxon>
        <taxon>Bacillati</taxon>
        <taxon>Actinomycetota</taxon>
        <taxon>Actinomycetes</taxon>
        <taxon>Micromonosporales</taxon>
        <taxon>Micromonosporaceae</taxon>
        <taxon>Actinoplanes</taxon>
    </lineage>
</organism>
<gene>
    <name evidence="1" type="ORF">Acy02nite_47120</name>
</gene>
<keyword evidence="2" id="KW-1185">Reference proteome</keyword>
<sequence length="334" mass="36806">MGALGRLMAQENTASDLLAYLVELDPIPLAEVLSLPAGEYTALREARAGGRRSRLDLLVCRVGTAEPVAILELKGASGEHGDQLERYAEWAANLAEAPRLMYCTLDGGTTGAPPAPWQPLSLIDLFGAWQSSAHPHAAWLAGEMTSLLQQWDRQADGLIGSATGWYIPDLITRRIAAALGDEAEALRTKAGNPMLLAYRRHPGHNDAWLGVDLRCEGRDRPERPWLFRPYIEVSFNDPTPQAQTTARHLAVDLHHAMTLDTIQRVVKNSAVLTANKHGGLMGFRDFAPVFYHDKQVRLATQFKLDVCYVDRHQVADMIRAVMDHLDSVAAELHA</sequence>
<reference evidence="1" key="1">
    <citation type="submission" date="2021-01" db="EMBL/GenBank/DDBJ databases">
        <title>Whole genome shotgun sequence of Actinoplanes cyaneus NBRC 14990.</title>
        <authorList>
            <person name="Komaki H."/>
            <person name="Tamura T."/>
        </authorList>
    </citation>
    <scope>NUCLEOTIDE SEQUENCE</scope>
    <source>
        <strain evidence="1">NBRC 14990</strain>
    </source>
</reference>